<accession>A0A1I7WDG5</accession>
<protein>
    <submittedName>
        <fullName evidence="2">Secreted protein</fullName>
    </submittedName>
</protein>
<proteinExistence type="predicted"/>
<organism evidence="1 2">
    <name type="scientific">Heterorhabditis bacteriophora</name>
    <name type="common">Entomopathogenic nematode worm</name>
    <dbReference type="NCBI Taxonomy" id="37862"/>
    <lineage>
        <taxon>Eukaryota</taxon>
        <taxon>Metazoa</taxon>
        <taxon>Ecdysozoa</taxon>
        <taxon>Nematoda</taxon>
        <taxon>Chromadorea</taxon>
        <taxon>Rhabditida</taxon>
        <taxon>Rhabditina</taxon>
        <taxon>Rhabditomorpha</taxon>
        <taxon>Strongyloidea</taxon>
        <taxon>Heterorhabditidae</taxon>
        <taxon>Heterorhabditis</taxon>
    </lineage>
</organism>
<dbReference type="AlphaFoldDB" id="A0A1I7WDG5"/>
<evidence type="ECO:0000313" key="1">
    <source>
        <dbReference type="Proteomes" id="UP000095283"/>
    </source>
</evidence>
<reference evidence="2" key="1">
    <citation type="submission" date="2016-11" db="UniProtKB">
        <authorList>
            <consortium name="WormBaseParasite"/>
        </authorList>
    </citation>
    <scope>IDENTIFICATION</scope>
</reference>
<sequence length="103" mass="11298">MASSLFSFNSCIGSWNCSILPIVVLSGLSPRVDEIASILSHKIVVLFLNLFGVYIDKHFLMDQEVLRGVHIRLLTIGCNLLKIFSSHIGISSFISSNGCRSLS</sequence>
<name>A0A1I7WDG5_HETBA</name>
<keyword evidence="1" id="KW-1185">Reference proteome</keyword>
<dbReference type="Proteomes" id="UP000095283">
    <property type="component" value="Unplaced"/>
</dbReference>
<dbReference type="WBParaSite" id="Hba_02817">
    <property type="protein sequence ID" value="Hba_02817"/>
    <property type="gene ID" value="Hba_02817"/>
</dbReference>
<evidence type="ECO:0000313" key="2">
    <source>
        <dbReference type="WBParaSite" id="Hba_02817"/>
    </source>
</evidence>